<evidence type="ECO:0000259" key="4">
    <source>
        <dbReference type="Pfam" id="PF21117"/>
    </source>
</evidence>
<dbReference type="EMBL" id="CP119934">
    <property type="protein sequence ID" value="WFD01528.1"/>
    <property type="molecule type" value="Genomic_DNA"/>
</dbReference>
<feature type="domain" description="ATPase of the ABC class N-terminal" evidence="3">
    <location>
        <begin position="35"/>
        <end position="199"/>
    </location>
</feature>
<keyword evidence="6" id="KW-1185">Reference proteome</keyword>
<evidence type="ECO:0008006" key="7">
    <source>
        <dbReference type="Google" id="ProtNLM"/>
    </source>
</evidence>
<dbReference type="InterPro" id="IPR046834">
    <property type="entry name" value="ABC_ATPase_C"/>
</dbReference>
<name>A0AAF0E1P6_9BASI</name>
<gene>
    <name evidence="5" type="ORF">MOBT1_000195</name>
</gene>
<accession>A0AAF0E1P6</accession>
<evidence type="ECO:0000313" key="6">
    <source>
        <dbReference type="Proteomes" id="UP001214603"/>
    </source>
</evidence>
<proteinExistence type="predicted"/>
<reference evidence="5" key="1">
    <citation type="submission" date="2023-03" db="EMBL/GenBank/DDBJ databases">
        <title>Mating type loci evolution in Malassezia.</title>
        <authorList>
            <person name="Coelho M.A."/>
        </authorList>
    </citation>
    <scope>NUCLEOTIDE SEQUENCE</scope>
    <source>
        <strain evidence="5">CBS 7876</strain>
    </source>
</reference>
<dbReference type="InterPro" id="IPR049069">
    <property type="entry name" value="MRB1590-like_C"/>
</dbReference>
<evidence type="ECO:0000259" key="2">
    <source>
        <dbReference type="Pfam" id="PF09818"/>
    </source>
</evidence>
<feature type="region of interest" description="Disordered" evidence="1">
    <location>
        <begin position="1"/>
        <end position="31"/>
    </location>
</feature>
<dbReference type="PANTHER" id="PTHR38149">
    <property type="entry name" value="ATPASE"/>
    <property type="match status" value="1"/>
</dbReference>
<protein>
    <recommendedName>
        <fullName evidence="7">ATPase of the ABC class</fullName>
    </recommendedName>
</protein>
<evidence type="ECO:0000313" key="5">
    <source>
        <dbReference type="EMBL" id="WFD01528.1"/>
    </source>
</evidence>
<evidence type="ECO:0000256" key="1">
    <source>
        <dbReference type="SAM" id="MobiDB-lite"/>
    </source>
</evidence>
<dbReference type="Pfam" id="PF20446">
    <property type="entry name" value="ABC_N"/>
    <property type="match status" value="1"/>
</dbReference>
<dbReference type="Pfam" id="PF09818">
    <property type="entry name" value="ABC_ATPase"/>
    <property type="match status" value="1"/>
</dbReference>
<dbReference type="Proteomes" id="UP001214603">
    <property type="component" value="Chromosome 1"/>
</dbReference>
<dbReference type="InterPro" id="IPR046833">
    <property type="entry name" value="ABC_N"/>
</dbReference>
<sequence>MSGRGRGAYYKQKYGRGGARSEPKRTRTGIQGTASDLEAWLRSHDNRPYPAYHDIEGSWSFDAFVFTLDHAQADPYASPSKAHVRIPHATAQFPPALYKTRVRKTALADYVLRALHEMCVTKRYNQRMSSGGWSGGKGGQLEVDRPGQQVLERTAVVVDDDGIEVRFLVGLPARGRSIMGQFAASVLCENVPALVESVYYASHDPKLLEAHVHSVEDQDALRALLPKHGLVGFIPDGAVLARKSGASDGPMPSPPAIAFQSPESLQVALTLPNRGVIHGMGIRKQAVYVCLGGGFHGKSTFLAALARGTYNHIPGDGREFVSVVDSATSVRSEDGRPVSQVDISPFIANLPDGSDTSVFATSNASGSTSCAAGLMEALELGTDLAIFDEDSTASNFLVRDTTMQKLVPDEPITPLAVRARDLVASTGVTIVLVCGSSSAFLAEADVVVQMERYHMHDVTAKAKALVDAAPPARREPSVFPPGRAGRAVRPASLEPHGKVSTRGLFQVQYGDEVLDLHAVPQLVSTSQTRAIETALRQWAQGRHQRGAGGGAWVGVRALVDALEASINEEGLDVLQEHGRLDGFLARPRRVDLGAAVNRLRNAQFQRDRAA</sequence>
<dbReference type="AlphaFoldDB" id="A0AAF0E1P6"/>
<dbReference type="Pfam" id="PF21117">
    <property type="entry name" value="MRB1590_C"/>
    <property type="match status" value="1"/>
</dbReference>
<dbReference type="PANTHER" id="PTHR38149:SF1">
    <property type="entry name" value="ATPASE"/>
    <property type="match status" value="1"/>
</dbReference>
<organism evidence="5 6">
    <name type="scientific">Malassezia obtusa</name>
    <dbReference type="NCBI Taxonomy" id="76774"/>
    <lineage>
        <taxon>Eukaryota</taxon>
        <taxon>Fungi</taxon>
        <taxon>Dikarya</taxon>
        <taxon>Basidiomycota</taxon>
        <taxon>Ustilaginomycotina</taxon>
        <taxon>Malasseziomycetes</taxon>
        <taxon>Malasseziales</taxon>
        <taxon>Malasseziaceae</taxon>
        <taxon>Malassezia</taxon>
    </lineage>
</organism>
<evidence type="ECO:0000259" key="3">
    <source>
        <dbReference type="Pfam" id="PF20446"/>
    </source>
</evidence>
<feature type="domain" description="ATPase of the ABC class C-terminal" evidence="2">
    <location>
        <begin position="206"/>
        <end position="475"/>
    </location>
</feature>
<feature type="domain" description="MRB1590-like C-terminal" evidence="4">
    <location>
        <begin position="498"/>
        <end position="604"/>
    </location>
</feature>
<dbReference type="InterPro" id="IPR019195">
    <property type="entry name" value="ABC_ATPase_put"/>
</dbReference>